<comment type="similarity">
    <text evidence="2">Belongs to the CpsC/CapA family.</text>
</comment>
<dbReference type="PANTHER" id="PTHR32309">
    <property type="entry name" value="TYROSINE-PROTEIN KINASE"/>
    <property type="match status" value="1"/>
</dbReference>
<feature type="transmembrane region" description="Helical" evidence="7">
    <location>
        <begin position="17"/>
        <end position="39"/>
    </location>
</feature>
<dbReference type="RefSeq" id="WP_096181076.1">
    <property type="nucleotide sequence ID" value="NZ_BDUF01000020.1"/>
</dbReference>
<feature type="transmembrane region" description="Helical" evidence="7">
    <location>
        <begin position="172"/>
        <end position="193"/>
    </location>
</feature>
<keyword evidence="10" id="KW-1185">Reference proteome</keyword>
<organism evidence="9 10">
    <name type="scientific">Effusibacillus lacus</name>
    <dbReference type="NCBI Taxonomy" id="1348429"/>
    <lineage>
        <taxon>Bacteria</taxon>
        <taxon>Bacillati</taxon>
        <taxon>Bacillota</taxon>
        <taxon>Bacilli</taxon>
        <taxon>Bacillales</taxon>
        <taxon>Alicyclobacillaceae</taxon>
        <taxon>Effusibacillus</taxon>
    </lineage>
</organism>
<gene>
    <name evidence="9" type="ORF">EFBL_0999</name>
</gene>
<keyword evidence="6 7" id="KW-0472">Membrane</keyword>
<dbReference type="Proteomes" id="UP000217785">
    <property type="component" value="Unassembled WGS sequence"/>
</dbReference>
<evidence type="ECO:0000313" key="9">
    <source>
        <dbReference type="EMBL" id="GAX89381.1"/>
    </source>
</evidence>
<evidence type="ECO:0000256" key="3">
    <source>
        <dbReference type="ARBA" id="ARBA00022475"/>
    </source>
</evidence>
<feature type="domain" description="Polysaccharide chain length determinant N-terminal" evidence="8">
    <location>
        <begin position="3"/>
        <end position="91"/>
    </location>
</feature>
<dbReference type="AlphaFoldDB" id="A0A292YKE1"/>
<dbReference type="PANTHER" id="PTHR32309:SF13">
    <property type="entry name" value="FERRIC ENTEROBACTIN TRANSPORT PROTEIN FEPE"/>
    <property type="match status" value="1"/>
</dbReference>
<dbReference type="GO" id="GO:0004713">
    <property type="term" value="F:protein tyrosine kinase activity"/>
    <property type="evidence" value="ECO:0007669"/>
    <property type="project" value="TreeGrafter"/>
</dbReference>
<comment type="subcellular location">
    <subcellularLocation>
        <location evidence="1">Cell membrane</location>
        <topology evidence="1">Multi-pass membrane protein</topology>
    </subcellularLocation>
</comment>
<accession>A0A292YKE1</accession>
<keyword evidence="5 7" id="KW-1133">Transmembrane helix</keyword>
<evidence type="ECO:0000259" key="8">
    <source>
        <dbReference type="Pfam" id="PF02706"/>
    </source>
</evidence>
<dbReference type="InterPro" id="IPR003856">
    <property type="entry name" value="LPS_length_determ_N"/>
</dbReference>
<evidence type="ECO:0000256" key="2">
    <source>
        <dbReference type="ARBA" id="ARBA00006683"/>
    </source>
</evidence>
<evidence type="ECO:0000256" key="6">
    <source>
        <dbReference type="ARBA" id="ARBA00023136"/>
    </source>
</evidence>
<evidence type="ECO:0000256" key="5">
    <source>
        <dbReference type="ARBA" id="ARBA00022989"/>
    </source>
</evidence>
<evidence type="ECO:0000256" key="4">
    <source>
        <dbReference type="ARBA" id="ARBA00022692"/>
    </source>
</evidence>
<reference evidence="10" key="1">
    <citation type="submission" date="2017-07" db="EMBL/GenBank/DDBJ databases">
        <title>Draft genome sequence of Effusibacillus lacus strain skLN1.</title>
        <authorList>
            <person name="Watanabe M."/>
            <person name="Kojima H."/>
            <person name="Fukui M."/>
        </authorList>
    </citation>
    <scope>NUCLEOTIDE SEQUENCE [LARGE SCALE GENOMIC DNA]</scope>
    <source>
        <strain evidence="10">skLN1</strain>
    </source>
</reference>
<sequence length="254" mass="28020">MQEIGILELWKILRKRWLLILSAAIGSLGVSGFLSFYVLKPEYEATTILLVQTPQTNNQVAYTELMANQKLIKTYTEILRSRKIADDVINRLNLGISNEQLLEKVKVRSANESLITTITVIDQDPRTAVAIANGFAQSFSANLNSIMKVDNVSILDEAKVSHILSPARPKPYFNMAVAFFLGMATGSAFAILLEALNKTVRTEKQVEELLGLPVLGVITKMDRKVRRNKRKPVVAAGGVQGEIQTIAGQTNLPV</sequence>
<dbReference type="GO" id="GO:0005886">
    <property type="term" value="C:plasma membrane"/>
    <property type="evidence" value="ECO:0007669"/>
    <property type="project" value="UniProtKB-SubCell"/>
</dbReference>
<proteinExistence type="inferred from homology"/>
<dbReference type="InterPro" id="IPR050445">
    <property type="entry name" value="Bact_polysacc_biosynth/exp"/>
</dbReference>
<protein>
    <recommendedName>
        <fullName evidence="8">Polysaccharide chain length determinant N-terminal domain-containing protein</fullName>
    </recommendedName>
</protein>
<dbReference type="OrthoDB" id="2360475at2"/>
<keyword evidence="4 7" id="KW-0812">Transmembrane</keyword>
<evidence type="ECO:0000256" key="1">
    <source>
        <dbReference type="ARBA" id="ARBA00004651"/>
    </source>
</evidence>
<dbReference type="Pfam" id="PF02706">
    <property type="entry name" value="Wzz"/>
    <property type="match status" value="1"/>
</dbReference>
<evidence type="ECO:0000256" key="7">
    <source>
        <dbReference type="SAM" id="Phobius"/>
    </source>
</evidence>
<dbReference type="EMBL" id="BDUF01000020">
    <property type="protein sequence ID" value="GAX89381.1"/>
    <property type="molecule type" value="Genomic_DNA"/>
</dbReference>
<name>A0A292YKE1_9BACL</name>
<comment type="caution">
    <text evidence="9">The sequence shown here is derived from an EMBL/GenBank/DDBJ whole genome shotgun (WGS) entry which is preliminary data.</text>
</comment>
<keyword evidence="3" id="KW-1003">Cell membrane</keyword>
<evidence type="ECO:0000313" key="10">
    <source>
        <dbReference type="Proteomes" id="UP000217785"/>
    </source>
</evidence>